<reference evidence="2 3" key="1">
    <citation type="journal article" date="2020" name="Genomics">
        <title>Complete, high-quality genomes from long-read metagenomic sequencing of two wolf lichen thalli reveals enigmatic genome architecture.</title>
        <authorList>
            <person name="McKenzie S.K."/>
            <person name="Walston R.F."/>
            <person name="Allen J.L."/>
        </authorList>
    </citation>
    <scope>NUCLEOTIDE SEQUENCE [LARGE SCALE GENOMIC DNA]</scope>
    <source>
        <strain evidence="2">WasteWater2</strain>
    </source>
</reference>
<dbReference type="AlphaFoldDB" id="A0A8H6L2D1"/>
<accession>A0A8H6L2D1</accession>
<feature type="region of interest" description="Disordered" evidence="1">
    <location>
        <begin position="101"/>
        <end position="164"/>
    </location>
</feature>
<dbReference type="RefSeq" id="XP_037162325.1">
    <property type="nucleotide sequence ID" value="XM_037310761.1"/>
</dbReference>
<evidence type="ECO:0000313" key="2">
    <source>
        <dbReference type="EMBL" id="KAF6232902.1"/>
    </source>
</evidence>
<keyword evidence="3" id="KW-1185">Reference proteome</keyword>
<dbReference type="Proteomes" id="UP000578531">
    <property type="component" value="Unassembled WGS sequence"/>
</dbReference>
<comment type="caution">
    <text evidence="2">The sequence shown here is derived from an EMBL/GenBank/DDBJ whole genome shotgun (WGS) entry which is preliminary data.</text>
</comment>
<name>A0A8H6L2D1_9LECA</name>
<dbReference type="OrthoDB" id="5410261at2759"/>
<sequence length="202" mass="20988">MASILIAASVLSYSAIQKSRAKRASRKLSSDTTRFSSTTRFSDLERDNAARIARLQAGTCFCQTSDWRGGGCETHGYVPAAGEPGGPPGYGEVGGAGGVGGGGGTGRGGTRGSGGAAAAAAKGFDAPPTTRVRGESYPEYRYRRGEEDGALADRQQGAPGPMRAEEVRRINEERRKGMKAGGFTGWVLRRKGKSGNGDAVVR</sequence>
<evidence type="ECO:0000256" key="1">
    <source>
        <dbReference type="SAM" id="MobiDB-lite"/>
    </source>
</evidence>
<evidence type="ECO:0000313" key="3">
    <source>
        <dbReference type="Proteomes" id="UP000578531"/>
    </source>
</evidence>
<protein>
    <submittedName>
        <fullName evidence="2">Uncharacterized protein</fullName>
    </submittedName>
</protein>
<dbReference type="EMBL" id="JACCJC010000044">
    <property type="protein sequence ID" value="KAF6232902.1"/>
    <property type="molecule type" value="Genomic_DNA"/>
</dbReference>
<gene>
    <name evidence="2" type="ORF">HO173_008865</name>
</gene>
<proteinExistence type="predicted"/>
<feature type="compositionally biased region" description="Gly residues" evidence="1">
    <location>
        <begin position="101"/>
        <end position="115"/>
    </location>
</feature>
<dbReference type="GeneID" id="59290519"/>
<feature type="compositionally biased region" description="Basic and acidic residues" evidence="1">
    <location>
        <begin position="132"/>
        <end position="147"/>
    </location>
</feature>
<organism evidence="2 3">
    <name type="scientific">Letharia columbiana</name>
    <dbReference type="NCBI Taxonomy" id="112416"/>
    <lineage>
        <taxon>Eukaryota</taxon>
        <taxon>Fungi</taxon>
        <taxon>Dikarya</taxon>
        <taxon>Ascomycota</taxon>
        <taxon>Pezizomycotina</taxon>
        <taxon>Lecanoromycetes</taxon>
        <taxon>OSLEUM clade</taxon>
        <taxon>Lecanoromycetidae</taxon>
        <taxon>Lecanorales</taxon>
        <taxon>Lecanorineae</taxon>
        <taxon>Parmeliaceae</taxon>
        <taxon>Letharia</taxon>
    </lineage>
</organism>